<dbReference type="AlphaFoldDB" id="A0A6J0U4M2"/>
<dbReference type="InterPro" id="IPR006597">
    <property type="entry name" value="Sel1-like"/>
</dbReference>
<dbReference type="RefSeq" id="XP_020654843.2">
    <property type="nucleotide sequence ID" value="XM_020799184.2"/>
</dbReference>
<dbReference type="Pfam" id="PF08238">
    <property type="entry name" value="Sel1"/>
    <property type="match status" value="2"/>
</dbReference>
<proteinExistence type="predicted"/>
<gene>
    <name evidence="3" type="primary">DELE1</name>
</gene>
<dbReference type="CTD" id="9812"/>
<dbReference type="Proteomes" id="UP001652642">
    <property type="component" value="Chromosome 4"/>
</dbReference>
<dbReference type="InterPro" id="IPR011990">
    <property type="entry name" value="TPR-like_helical_dom_sf"/>
</dbReference>
<evidence type="ECO:0000313" key="2">
    <source>
        <dbReference type="Proteomes" id="UP001652642"/>
    </source>
</evidence>
<feature type="region of interest" description="Disordered" evidence="1">
    <location>
        <begin position="18"/>
        <end position="52"/>
    </location>
</feature>
<dbReference type="PANTHER" id="PTHR45011">
    <property type="entry name" value="DAP3-BINDING CELL DEATH ENHANCER 1"/>
    <property type="match status" value="1"/>
</dbReference>
<dbReference type="KEGG" id="pvt:110082008"/>
<evidence type="ECO:0000256" key="1">
    <source>
        <dbReference type="SAM" id="MobiDB-lite"/>
    </source>
</evidence>
<reference evidence="3" key="1">
    <citation type="submission" date="2025-08" db="UniProtKB">
        <authorList>
            <consortium name="RefSeq"/>
        </authorList>
    </citation>
    <scope>IDENTIFICATION</scope>
</reference>
<dbReference type="Gene3D" id="1.25.40.10">
    <property type="entry name" value="Tetratricopeptide repeat domain"/>
    <property type="match status" value="1"/>
</dbReference>
<keyword evidence="2" id="KW-1185">Reference proteome</keyword>
<dbReference type="GO" id="GO:0005739">
    <property type="term" value="C:mitochondrion"/>
    <property type="evidence" value="ECO:0007669"/>
    <property type="project" value="TreeGrafter"/>
</dbReference>
<dbReference type="InterPro" id="IPR052748">
    <property type="entry name" value="ISR_Activator"/>
</dbReference>
<dbReference type="GO" id="GO:0008625">
    <property type="term" value="P:extrinsic apoptotic signaling pathway via death domain receptors"/>
    <property type="evidence" value="ECO:0007669"/>
    <property type="project" value="TreeGrafter"/>
</dbReference>
<protein>
    <submittedName>
        <fullName evidence="3">Death ligand signal enhancer</fullName>
    </submittedName>
</protein>
<sequence>MLWRLLWNFSRGVRPPGGGGAVGVSRPRSVAPIRPPEGESAQSEEGRQDRHWQHKAHGYGKLSHLYCPLDAFTWSALVVLAVELAKQVRWLNFVQPGGVDGRIHHLESQLAVLPQHQHSVLLTGPSSSSSGVKEQIFKGVDSGCARKNPTFSKSSRQKEYQLFSETEDFLCPPSTSHEPGSHLSQLQSNLKEETSLNEAASQMQHVFQASISVASNILGLKNMQDGQHKMAFSCFKMAADRNYNKAQFNVGMCYEHGRGTTKNMAKALFYYRQAARQGHTMAQYHYAKWLLHHWPRADNNDGSLKEAMGFLDQAATSGLVQAQAYLGMLRLKGMEPGKQRVQKCLHMTAGSSRDSSCRFHLGDGYEKHFEIHQKHQQPSARNRPADEKTEVTTEEEIAVKSWQQTPLQARNFSSSPCLQRLDQPLASHVGQPAVGLLHSWSTGSLSDFAGGSLHGIPSPAFSDGLTFRLQSLAWSPGTVIG</sequence>
<organism evidence="2 3">
    <name type="scientific">Pogona vitticeps</name>
    <name type="common">central bearded dragon</name>
    <dbReference type="NCBI Taxonomy" id="103695"/>
    <lineage>
        <taxon>Eukaryota</taxon>
        <taxon>Metazoa</taxon>
        <taxon>Chordata</taxon>
        <taxon>Craniata</taxon>
        <taxon>Vertebrata</taxon>
        <taxon>Euteleostomi</taxon>
        <taxon>Lepidosauria</taxon>
        <taxon>Squamata</taxon>
        <taxon>Bifurcata</taxon>
        <taxon>Unidentata</taxon>
        <taxon>Episquamata</taxon>
        <taxon>Toxicofera</taxon>
        <taxon>Iguania</taxon>
        <taxon>Acrodonta</taxon>
        <taxon>Agamidae</taxon>
        <taxon>Amphibolurinae</taxon>
        <taxon>Pogona</taxon>
    </lineage>
</organism>
<dbReference type="InParanoid" id="A0A6J0U4M2"/>
<dbReference type="GeneID" id="110082008"/>
<name>A0A6J0U4M2_9SAUR</name>
<accession>A0A6J0U4M2</accession>
<dbReference type="SMART" id="SM00671">
    <property type="entry name" value="SEL1"/>
    <property type="match status" value="2"/>
</dbReference>
<dbReference type="PANTHER" id="PTHR45011:SF1">
    <property type="entry name" value="DAP3-BINDING CELL DEATH ENHANCER 1"/>
    <property type="match status" value="1"/>
</dbReference>
<dbReference type="SUPFAM" id="SSF81901">
    <property type="entry name" value="HCP-like"/>
    <property type="match status" value="1"/>
</dbReference>
<dbReference type="OrthoDB" id="2384430at2759"/>
<evidence type="ECO:0000313" key="3">
    <source>
        <dbReference type="RefSeq" id="XP_020654843.2"/>
    </source>
</evidence>